<name>A0A2M7G4Z2_9BACT</name>
<dbReference type="InterPro" id="IPR051130">
    <property type="entry name" value="Mito_struct-func_regulator"/>
</dbReference>
<dbReference type="SUPFAM" id="SSF56112">
    <property type="entry name" value="Protein kinase-like (PK-like)"/>
    <property type="match status" value="1"/>
</dbReference>
<dbReference type="CDD" id="cd13970">
    <property type="entry name" value="ABC1_ADCK3"/>
    <property type="match status" value="1"/>
</dbReference>
<evidence type="ECO:0000313" key="3">
    <source>
        <dbReference type="Proteomes" id="UP000231019"/>
    </source>
</evidence>
<dbReference type="AlphaFoldDB" id="A0A2M7G4Z2"/>
<dbReference type="PANTHER" id="PTHR43173:SF19">
    <property type="entry name" value="AARF DOMAIN-CONTAINING PROTEIN KINASE 1"/>
    <property type="match status" value="1"/>
</dbReference>
<evidence type="ECO:0000259" key="1">
    <source>
        <dbReference type="Pfam" id="PF03109"/>
    </source>
</evidence>
<dbReference type="Proteomes" id="UP000231019">
    <property type="component" value="Unassembled WGS sequence"/>
</dbReference>
<dbReference type="EMBL" id="PFFQ01000031">
    <property type="protein sequence ID" value="PIW16994.1"/>
    <property type="molecule type" value="Genomic_DNA"/>
</dbReference>
<proteinExistence type="predicted"/>
<comment type="caution">
    <text evidence="2">The sequence shown here is derived from an EMBL/GenBank/DDBJ whole genome shotgun (WGS) entry which is preliminary data.</text>
</comment>
<dbReference type="InterPro" id="IPR034646">
    <property type="entry name" value="ADCK3_dom"/>
</dbReference>
<gene>
    <name evidence="2" type="ORF">COW36_10150</name>
</gene>
<dbReference type="PANTHER" id="PTHR43173">
    <property type="entry name" value="ABC1 FAMILY PROTEIN"/>
    <property type="match status" value="1"/>
</dbReference>
<reference evidence="2 3" key="1">
    <citation type="submission" date="2017-09" db="EMBL/GenBank/DDBJ databases">
        <title>Depth-based differentiation of microbial function through sediment-hosted aquifers and enrichment of novel symbionts in the deep terrestrial subsurface.</title>
        <authorList>
            <person name="Probst A.J."/>
            <person name="Ladd B."/>
            <person name="Jarett J.K."/>
            <person name="Geller-Mcgrath D.E."/>
            <person name="Sieber C.M."/>
            <person name="Emerson J.B."/>
            <person name="Anantharaman K."/>
            <person name="Thomas B.C."/>
            <person name="Malmstrom R."/>
            <person name="Stieglmeier M."/>
            <person name="Klingl A."/>
            <person name="Woyke T."/>
            <person name="Ryan C.M."/>
            <person name="Banfield J.F."/>
        </authorList>
    </citation>
    <scope>NUCLEOTIDE SEQUENCE [LARGE SCALE GENOMIC DNA]</scope>
    <source>
        <strain evidence="2">CG17_big_fil_post_rev_8_21_14_2_50_48_46</strain>
    </source>
</reference>
<organism evidence="2 3">
    <name type="scientific">bacterium (Candidatus Blackallbacteria) CG17_big_fil_post_rev_8_21_14_2_50_48_46</name>
    <dbReference type="NCBI Taxonomy" id="2014261"/>
    <lineage>
        <taxon>Bacteria</taxon>
        <taxon>Candidatus Blackallbacteria</taxon>
    </lineage>
</organism>
<dbReference type="Pfam" id="PF03109">
    <property type="entry name" value="ABC1"/>
    <property type="match status" value="1"/>
</dbReference>
<feature type="domain" description="ABC1 atypical kinase-like" evidence="1">
    <location>
        <begin position="94"/>
        <end position="319"/>
    </location>
</feature>
<dbReference type="InterPro" id="IPR011009">
    <property type="entry name" value="Kinase-like_dom_sf"/>
</dbReference>
<sequence>MVIIFNMTYTLRSRAKMDLSGLKRSLQLTGLAKDMVLLQARRHGMHEAKMREHLIERLGHLHGLPQKMAQILSLNELTSTEQAFTPLTEYPTTLPLEEIKAEIKSHFGKEPEELFAWLDPTGISASLGQVHAARLHNGRKVAVKVQYPGMHTILETDLKALGWLSAPVGGMKKGFDLEAYQKEMHDMLMLELDYLHEAEMQQEFYQALQNRPEYELPVSIPSLSNQQILTMSWLEGNPFEHVKNWSGLQRKQLAEQILNFFLNSCFQWHRLHSDPHPGNYRFRLENQQPVLGLLDFGCVKKLNPLFVQHFQILIWEFIQGSTHPSQIFEHFLAMGFKEDFLGPMRLKLEPLCKHLFAPFLTAKPFDLRAWKLGEGVTEILGDDRWNFRFAGPASLLFFIRSYQGLLQYLKALDIEISWQAFFEQTVPKRMTQSPEMKTVKTETLTKDGAAQNLCIRLKRGGETKVLMKFQACMASELVELVPDEIKPLLDEKKIDLSALQAQAIQGGFCPGTLFEIEDKKSNLKVWLD</sequence>
<protein>
    <recommendedName>
        <fullName evidence="1">ABC1 atypical kinase-like domain-containing protein</fullName>
    </recommendedName>
</protein>
<dbReference type="InterPro" id="IPR004147">
    <property type="entry name" value="ABC1_dom"/>
</dbReference>
<accession>A0A2M7G4Z2</accession>
<evidence type="ECO:0000313" key="2">
    <source>
        <dbReference type="EMBL" id="PIW16994.1"/>
    </source>
</evidence>